<gene>
    <name evidence="2" type="ORF">G4B88_018579</name>
</gene>
<evidence type="ECO:0000313" key="3">
    <source>
        <dbReference type="Proteomes" id="UP000583929"/>
    </source>
</evidence>
<proteinExistence type="predicted"/>
<sequence>MSETRPVPRRDSPWGTPEGEHRQPKAHRCNDRAEDVIQGQLLLANSYHLLPKDHLGRSSFFDWSLVKIMMLPSSHGISRNAPEFLLNDMKGRFFRLVAEEHKKNSPLSLLTSTNLSAVVRLVLKEILSRQFQDLSSFSGGACVLNLGMEEPTEPYTYLEFDPPKREVKLE</sequence>
<keyword evidence="3" id="KW-1185">Reference proteome</keyword>
<evidence type="ECO:0000313" key="2">
    <source>
        <dbReference type="EMBL" id="KAF4394429.1"/>
    </source>
</evidence>
<dbReference type="PANTHER" id="PTHR36706">
    <property type="entry name" value="UNNAMED PRODUCT"/>
    <property type="match status" value="1"/>
</dbReference>
<dbReference type="Proteomes" id="UP000583929">
    <property type="component" value="Unassembled WGS sequence"/>
</dbReference>
<name>A0A7J6HIM2_CANSA</name>
<reference evidence="2 3" key="1">
    <citation type="journal article" date="2020" name="bioRxiv">
        <title>Sequence and annotation of 42 cannabis genomes reveals extensive copy number variation in cannabinoid synthesis and pathogen resistance genes.</title>
        <authorList>
            <person name="Mckernan K.J."/>
            <person name="Helbert Y."/>
            <person name="Kane L.T."/>
            <person name="Ebling H."/>
            <person name="Zhang L."/>
            <person name="Liu B."/>
            <person name="Eaton Z."/>
            <person name="Mclaughlin S."/>
            <person name="Kingan S."/>
            <person name="Baybayan P."/>
            <person name="Concepcion G."/>
            <person name="Jordan M."/>
            <person name="Riva A."/>
            <person name="Barbazuk W."/>
            <person name="Harkins T."/>
        </authorList>
    </citation>
    <scope>NUCLEOTIDE SEQUENCE [LARGE SCALE GENOMIC DNA]</scope>
    <source>
        <strain evidence="3">cv. Jamaican Lion 4</strain>
        <tissue evidence="2">Leaf</tissue>
    </source>
</reference>
<organism evidence="2 3">
    <name type="scientific">Cannabis sativa</name>
    <name type="common">Hemp</name>
    <name type="synonym">Marijuana</name>
    <dbReference type="NCBI Taxonomy" id="3483"/>
    <lineage>
        <taxon>Eukaryota</taxon>
        <taxon>Viridiplantae</taxon>
        <taxon>Streptophyta</taxon>
        <taxon>Embryophyta</taxon>
        <taxon>Tracheophyta</taxon>
        <taxon>Spermatophyta</taxon>
        <taxon>Magnoliopsida</taxon>
        <taxon>eudicotyledons</taxon>
        <taxon>Gunneridae</taxon>
        <taxon>Pentapetalae</taxon>
        <taxon>rosids</taxon>
        <taxon>fabids</taxon>
        <taxon>Rosales</taxon>
        <taxon>Cannabaceae</taxon>
        <taxon>Cannabis</taxon>
    </lineage>
</organism>
<protein>
    <submittedName>
        <fullName evidence="2">Uncharacterized protein</fullName>
    </submittedName>
</protein>
<dbReference type="AlphaFoldDB" id="A0A7J6HIM2"/>
<dbReference type="EMBL" id="JAATIQ010000045">
    <property type="protein sequence ID" value="KAF4394429.1"/>
    <property type="molecule type" value="Genomic_DNA"/>
</dbReference>
<accession>A0A7J6HIM2</accession>
<feature type="region of interest" description="Disordered" evidence="1">
    <location>
        <begin position="1"/>
        <end position="29"/>
    </location>
</feature>
<evidence type="ECO:0000256" key="1">
    <source>
        <dbReference type="SAM" id="MobiDB-lite"/>
    </source>
</evidence>
<comment type="caution">
    <text evidence="2">The sequence shown here is derived from an EMBL/GenBank/DDBJ whole genome shotgun (WGS) entry which is preliminary data.</text>
</comment>